<feature type="non-terminal residue" evidence="1">
    <location>
        <position position="77"/>
    </location>
</feature>
<accession>A0AAD7ZYG0</accession>
<feature type="non-terminal residue" evidence="1">
    <location>
        <position position="1"/>
    </location>
</feature>
<evidence type="ECO:0000313" key="1">
    <source>
        <dbReference type="EMBL" id="KAJ9588128.1"/>
    </source>
</evidence>
<dbReference type="AlphaFoldDB" id="A0AAD7ZYG0"/>
<protein>
    <submittedName>
        <fullName evidence="1">Uncharacterized protein</fullName>
    </submittedName>
</protein>
<proteinExistence type="predicted"/>
<dbReference type="EMBL" id="JASPKZ010005709">
    <property type="protein sequence ID" value="KAJ9588128.1"/>
    <property type="molecule type" value="Genomic_DNA"/>
</dbReference>
<organism evidence="1 2">
    <name type="scientific">Diploptera punctata</name>
    <name type="common">Pacific beetle cockroach</name>
    <dbReference type="NCBI Taxonomy" id="6984"/>
    <lineage>
        <taxon>Eukaryota</taxon>
        <taxon>Metazoa</taxon>
        <taxon>Ecdysozoa</taxon>
        <taxon>Arthropoda</taxon>
        <taxon>Hexapoda</taxon>
        <taxon>Insecta</taxon>
        <taxon>Pterygota</taxon>
        <taxon>Neoptera</taxon>
        <taxon>Polyneoptera</taxon>
        <taxon>Dictyoptera</taxon>
        <taxon>Blattodea</taxon>
        <taxon>Blaberoidea</taxon>
        <taxon>Blaberidae</taxon>
        <taxon>Diplopterinae</taxon>
        <taxon>Diploptera</taxon>
    </lineage>
</organism>
<evidence type="ECO:0000313" key="2">
    <source>
        <dbReference type="Proteomes" id="UP001233999"/>
    </source>
</evidence>
<keyword evidence="2" id="KW-1185">Reference proteome</keyword>
<reference evidence="1" key="1">
    <citation type="journal article" date="2023" name="IScience">
        <title>Live-bearing cockroach genome reveals convergent evolutionary mechanisms linked to viviparity in insects and beyond.</title>
        <authorList>
            <person name="Fouks B."/>
            <person name="Harrison M.C."/>
            <person name="Mikhailova A.A."/>
            <person name="Marchal E."/>
            <person name="English S."/>
            <person name="Carruthers M."/>
            <person name="Jennings E.C."/>
            <person name="Chiamaka E.L."/>
            <person name="Frigard R.A."/>
            <person name="Pippel M."/>
            <person name="Attardo G.M."/>
            <person name="Benoit J.B."/>
            <person name="Bornberg-Bauer E."/>
            <person name="Tobe S.S."/>
        </authorList>
    </citation>
    <scope>NUCLEOTIDE SEQUENCE</scope>
    <source>
        <strain evidence="1">Stay&amp;Tobe</strain>
    </source>
</reference>
<gene>
    <name evidence="1" type="ORF">L9F63_018486</name>
</gene>
<comment type="caution">
    <text evidence="1">The sequence shown here is derived from an EMBL/GenBank/DDBJ whole genome shotgun (WGS) entry which is preliminary data.</text>
</comment>
<name>A0AAD7ZYG0_DIPPU</name>
<sequence length="77" mass="8712">TVQVSAVCFSIFGNHQFLSINDLKYTLLGPSYVFKLTFFLNVRFISHRPIPICGNSLDILSFMVSRTDSPYCSMSLL</sequence>
<reference evidence="1" key="2">
    <citation type="submission" date="2023-05" db="EMBL/GenBank/DDBJ databases">
        <authorList>
            <person name="Fouks B."/>
        </authorList>
    </citation>
    <scope>NUCLEOTIDE SEQUENCE</scope>
    <source>
        <strain evidence="1">Stay&amp;Tobe</strain>
        <tissue evidence="1">Testes</tissue>
    </source>
</reference>
<dbReference type="Proteomes" id="UP001233999">
    <property type="component" value="Unassembled WGS sequence"/>
</dbReference>